<gene>
    <name evidence="1" type="ORF">FPZ41_10200</name>
</gene>
<sequence>MSGQTIAREFTAQMSVRAGRWRLYVALLNTTEPWPEHRFGRSVPTFTDRTNALSVLGFEPVPGAEWAWTEDSENPDNPASPVVLIAAIRVRARSGVSA</sequence>
<dbReference type="Pfam" id="PF19820">
    <property type="entry name" value="DUF6303"/>
    <property type="match status" value="1"/>
</dbReference>
<dbReference type="AlphaFoldDB" id="A0A5N8WNA2"/>
<reference evidence="1 2" key="1">
    <citation type="submission" date="2019-09" db="EMBL/GenBank/DDBJ databases">
        <authorList>
            <person name="Duangmal K."/>
            <person name="Teo W.F.A."/>
            <person name="Lipun K."/>
        </authorList>
    </citation>
    <scope>NUCLEOTIDE SEQUENCE [LARGE SCALE GENOMIC DNA]</scope>
    <source>
        <strain evidence="1 2">K1PN6</strain>
    </source>
</reference>
<protein>
    <submittedName>
        <fullName evidence="1">Uncharacterized protein</fullName>
    </submittedName>
</protein>
<dbReference type="Proteomes" id="UP000373149">
    <property type="component" value="Unassembled WGS sequence"/>
</dbReference>
<dbReference type="EMBL" id="VMNX01000025">
    <property type="protein sequence ID" value="MPY48920.1"/>
    <property type="molecule type" value="Genomic_DNA"/>
</dbReference>
<keyword evidence="2" id="KW-1185">Reference proteome</keyword>
<comment type="caution">
    <text evidence="1">The sequence shown here is derived from an EMBL/GenBank/DDBJ whole genome shotgun (WGS) entry which is preliminary data.</text>
</comment>
<dbReference type="RefSeq" id="WP_322620043.1">
    <property type="nucleotide sequence ID" value="NZ_VMNX01000025.1"/>
</dbReference>
<dbReference type="InterPro" id="IPR046270">
    <property type="entry name" value="DUF6303"/>
</dbReference>
<evidence type="ECO:0000313" key="1">
    <source>
        <dbReference type="EMBL" id="MPY48920.1"/>
    </source>
</evidence>
<proteinExistence type="predicted"/>
<organism evidence="1 2">
    <name type="scientific">Streptomyces acidicola</name>
    <dbReference type="NCBI Taxonomy" id="2596892"/>
    <lineage>
        <taxon>Bacteria</taxon>
        <taxon>Bacillati</taxon>
        <taxon>Actinomycetota</taxon>
        <taxon>Actinomycetes</taxon>
        <taxon>Kitasatosporales</taxon>
        <taxon>Streptomycetaceae</taxon>
        <taxon>Streptomyces</taxon>
    </lineage>
</organism>
<name>A0A5N8WNA2_9ACTN</name>
<accession>A0A5N8WNA2</accession>
<evidence type="ECO:0000313" key="2">
    <source>
        <dbReference type="Proteomes" id="UP000373149"/>
    </source>
</evidence>